<sequence>MPPRLTHPSAFSAPAKAGTCNYARLFGRSFVTSQVARAVVTKRKPKESPAVRNARQAKEDEKKVRISRIAGGFSHLTSEEDAASELDAWRAHSPEFVTGIKMATEGIVQRSDVNRTTIFLLRTLNKFSKASRWSPTIQKDFRVHRDATQVYEGHVHEVCRDLVKSRSAAVSKVALLLMQCCSQENYQDASLDLGVAFQANKRSGSRRQLGPTYDNDIAKMAMADLEQHASRGSVLAASLIAELVSSTQGPKASMRPWQRAIDLALKNHEALEQEVVAARFEHLRKPWVEAANVVWQVDQSKAREYLRIGMQMDDADAYAIYALQNYAYMHENDYIFLEWLNAATKAAASGSVRSAVALAHHYANSSATDLEEMLHPDRPEPTQSERLKQRLELAYLWMTSKQKYQERSKAIADEDADRGAYNTIARVKRAEKGLNDYQASVAEFEASCKTPQDRIQMAIQWLELAHGYFNVEAALDLAFLHSRKYVYQLCNMQLAIKHPDDQTDEDIREILPDYEEYFGKDPELQEPYDGTKDLPSKTPDGKMILRRGIENPFYSEQKVKAYLCSVAYCRLAMQNVKSAGAKTWADKRDVEDRWYMFPDVASHNEQVIEACWQKAQKYADELGVDLWHDATPSMESAMLYRHQGKRGQGILEMDDWNIDMQQKTFKVGQEIGELCSELRPQDKKGK</sequence>
<proteinExistence type="predicted"/>
<organism evidence="1 2">
    <name type="scientific">Elsinoe australis</name>
    <dbReference type="NCBI Taxonomy" id="40998"/>
    <lineage>
        <taxon>Eukaryota</taxon>
        <taxon>Fungi</taxon>
        <taxon>Dikarya</taxon>
        <taxon>Ascomycota</taxon>
        <taxon>Pezizomycotina</taxon>
        <taxon>Dothideomycetes</taxon>
        <taxon>Dothideomycetidae</taxon>
        <taxon>Myriangiales</taxon>
        <taxon>Elsinoaceae</taxon>
        <taxon>Elsinoe</taxon>
    </lineage>
</organism>
<comment type="caution">
    <text evidence="1">The sequence shown here is derived from an EMBL/GenBank/DDBJ whole genome shotgun (WGS) entry which is preliminary data.</text>
</comment>
<dbReference type="Proteomes" id="UP000308133">
    <property type="component" value="Unassembled WGS sequence"/>
</dbReference>
<name>A0A4U7B856_9PEZI</name>
<accession>A0A4U7B856</accession>
<gene>
    <name evidence="1" type="ORF">C1H76_3418</name>
</gene>
<dbReference type="EMBL" id="PTQR01000042">
    <property type="protein sequence ID" value="TKX24314.1"/>
    <property type="molecule type" value="Genomic_DNA"/>
</dbReference>
<evidence type="ECO:0000313" key="2">
    <source>
        <dbReference type="Proteomes" id="UP000308133"/>
    </source>
</evidence>
<reference evidence="1 2" key="1">
    <citation type="submission" date="2018-02" db="EMBL/GenBank/DDBJ databases">
        <title>Draft genome sequences of Elsinoe sp., causing black scab on jojoba.</title>
        <authorList>
            <person name="Stodart B."/>
            <person name="Jeffress S."/>
            <person name="Ash G."/>
            <person name="Arun Chinnappa K."/>
        </authorList>
    </citation>
    <scope>NUCLEOTIDE SEQUENCE [LARGE SCALE GENOMIC DNA]</scope>
    <source>
        <strain evidence="1 2">Hillstone_2</strain>
    </source>
</reference>
<protein>
    <submittedName>
        <fullName evidence="1">Uncharacterized protein</fullName>
    </submittedName>
</protein>
<dbReference type="AlphaFoldDB" id="A0A4U7B856"/>
<evidence type="ECO:0000313" key="1">
    <source>
        <dbReference type="EMBL" id="TKX24314.1"/>
    </source>
</evidence>